<dbReference type="AlphaFoldDB" id="A0AAD6MIT5"/>
<keyword evidence="3" id="KW-1185">Reference proteome</keyword>
<proteinExistence type="predicted"/>
<comment type="caution">
    <text evidence="2">The sequence shown here is derived from an EMBL/GenBank/DDBJ whole genome shotgun (WGS) entry which is preliminary data.</text>
</comment>
<evidence type="ECO:0000313" key="2">
    <source>
        <dbReference type="EMBL" id="KAJ6986368.1"/>
    </source>
</evidence>
<reference evidence="2" key="1">
    <citation type="journal article" date="2023" name="Mol. Ecol. Resour.">
        <title>Chromosome-level genome assembly of a triploid poplar Populus alba 'Berolinensis'.</title>
        <authorList>
            <person name="Chen S."/>
            <person name="Yu Y."/>
            <person name="Wang X."/>
            <person name="Wang S."/>
            <person name="Zhang T."/>
            <person name="Zhou Y."/>
            <person name="He R."/>
            <person name="Meng N."/>
            <person name="Wang Y."/>
            <person name="Liu W."/>
            <person name="Liu Z."/>
            <person name="Liu J."/>
            <person name="Guo Q."/>
            <person name="Huang H."/>
            <person name="Sederoff R.R."/>
            <person name="Wang G."/>
            <person name="Qu G."/>
            <person name="Chen S."/>
        </authorList>
    </citation>
    <scope>NUCLEOTIDE SEQUENCE</scope>
    <source>
        <strain evidence="2">SC-2020</strain>
    </source>
</reference>
<organism evidence="2 3">
    <name type="scientific">Populus alba x Populus x berolinensis</name>
    <dbReference type="NCBI Taxonomy" id="444605"/>
    <lineage>
        <taxon>Eukaryota</taxon>
        <taxon>Viridiplantae</taxon>
        <taxon>Streptophyta</taxon>
        <taxon>Embryophyta</taxon>
        <taxon>Tracheophyta</taxon>
        <taxon>Spermatophyta</taxon>
        <taxon>Magnoliopsida</taxon>
        <taxon>eudicotyledons</taxon>
        <taxon>Gunneridae</taxon>
        <taxon>Pentapetalae</taxon>
        <taxon>rosids</taxon>
        <taxon>fabids</taxon>
        <taxon>Malpighiales</taxon>
        <taxon>Salicaceae</taxon>
        <taxon>Saliceae</taxon>
        <taxon>Populus</taxon>
    </lineage>
</organism>
<evidence type="ECO:0000256" key="1">
    <source>
        <dbReference type="SAM" id="MobiDB-lite"/>
    </source>
</evidence>
<dbReference type="Proteomes" id="UP001164929">
    <property type="component" value="Chromosome 9"/>
</dbReference>
<name>A0AAD6MIT5_9ROSI</name>
<dbReference type="EMBL" id="JAQIZT010000009">
    <property type="protein sequence ID" value="KAJ6986368.1"/>
    <property type="molecule type" value="Genomic_DNA"/>
</dbReference>
<feature type="region of interest" description="Disordered" evidence="1">
    <location>
        <begin position="1"/>
        <end position="47"/>
    </location>
</feature>
<evidence type="ECO:0000313" key="3">
    <source>
        <dbReference type="Proteomes" id="UP001164929"/>
    </source>
</evidence>
<accession>A0AAD6MIT5</accession>
<protein>
    <submittedName>
        <fullName evidence="2">Uncharacterized protein</fullName>
    </submittedName>
</protein>
<sequence length="84" mass="9124">MTSPPQSKTPSTKKTLLYKTHQNPISKTPTTSPSVQETKPLQDLSPSTILDSPFDMMVLVPMGVLVSEEMEAVIIVDVLRRAGG</sequence>
<gene>
    <name evidence="2" type="ORF">NC653_024067</name>
</gene>